<keyword evidence="2" id="KW-0964">Secreted</keyword>
<dbReference type="InterPro" id="IPR035914">
    <property type="entry name" value="Sperma_CUB_dom_sf"/>
</dbReference>
<evidence type="ECO:0000256" key="5">
    <source>
        <dbReference type="PROSITE-ProRule" id="PRU00059"/>
    </source>
</evidence>
<dbReference type="SUPFAM" id="SSF50242">
    <property type="entry name" value="TIMP-like"/>
    <property type="match status" value="1"/>
</dbReference>
<feature type="domain" description="NTR" evidence="7">
    <location>
        <begin position="85"/>
        <end position="170"/>
    </location>
</feature>
<dbReference type="GO" id="GO:0006508">
    <property type="term" value="P:proteolysis"/>
    <property type="evidence" value="ECO:0007669"/>
    <property type="project" value="TreeGrafter"/>
</dbReference>
<feature type="non-terminal residue" evidence="8">
    <location>
        <position position="170"/>
    </location>
</feature>
<dbReference type="PANTHER" id="PTHR24251:SF24">
    <property type="entry name" value="PROCOLLAGEN C-ENDOPEPTIDASE ENHANCER 1"/>
    <property type="match status" value="1"/>
</dbReference>
<dbReference type="Pfam" id="PF01759">
    <property type="entry name" value="NTR"/>
    <property type="match status" value="1"/>
</dbReference>
<dbReference type="SUPFAM" id="SSF49854">
    <property type="entry name" value="Spermadhesin, CUB domain"/>
    <property type="match status" value="1"/>
</dbReference>
<dbReference type="PROSITE" id="PS01180">
    <property type="entry name" value="CUB"/>
    <property type="match status" value="1"/>
</dbReference>
<evidence type="ECO:0000259" key="7">
    <source>
        <dbReference type="PROSITE" id="PS50189"/>
    </source>
</evidence>
<name>G5DZR3_9PIPI</name>
<keyword evidence="3" id="KW-0677">Repeat</keyword>
<dbReference type="InterPro" id="IPR000859">
    <property type="entry name" value="CUB_dom"/>
</dbReference>
<dbReference type="GO" id="GO:0005518">
    <property type="term" value="F:collagen binding"/>
    <property type="evidence" value="ECO:0007669"/>
    <property type="project" value="TreeGrafter"/>
</dbReference>
<dbReference type="Gene3D" id="2.40.50.120">
    <property type="match status" value="1"/>
</dbReference>
<dbReference type="PROSITE" id="PS50189">
    <property type="entry name" value="NTR"/>
    <property type="match status" value="1"/>
</dbReference>
<accession>G5DZR3</accession>
<reference evidence="8" key="1">
    <citation type="submission" date="2011-09" db="EMBL/GenBank/DDBJ databases">
        <title>The odds of duplicate gene persistence after polyploidization.</title>
        <authorList>
            <person name="Chain F.J.J."/>
            <person name="Evans B.J."/>
            <person name="Dushoff J."/>
        </authorList>
    </citation>
    <scope>NUCLEOTIDE SEQUENCE</scope>
    <source>
        <tissue evidence="8">Liver</tissue>
    </source>
</reference>
<dbReference type="AlphaFoldDB" id="G5DZR3"/>
<dbReference type="GO" id="GO:0016504">
    <property type="term" value="F:peptidase activator activity"/>
    <property type="evidence" value="ECO:0007669"/>
    <property type="project" value="TreeGrafter"/>
</dbReference>
<feature type="non-terminal residue" evidence="8">
    <location>
        <position position="1"/>
    </location>
</feature>
<dbReference type="GO" id="GO:0005615">
    <property type="term" value="C:extracellular space"/>
    <property type="evidence" value="ECO:0007669"/>
    <property type="project" value="TreeGrafter"/>
</dbReference>
<evidence type="ECO:0000256" key="2">
    <source>
        <dbReference type="ARBA" id="ARBA00022525"/>
    </source>
</evidence>
<comment type="caution">
    <text evidence="5">Lacks conserved residue(s) required for the propagation of feature annotation.</text>
</comment>
<dbReference type="PANTHER" id="PTHR24251">
    <property type="entry name" value="OVOCHYMASE-RELATED"/>
    <property type="match status" value="1"/>
</dbReference>
<proteinExistence type="evidence at transcript level"/>
<keyword evidence="4" id="KW-1015">Disulfide bond</keyword>
<protein>
    <submittedName>
        <fullName evidence="8">Putative procollagen c-endopeptidase enhancer</fullName>
    </submittedName>
</protein>
<dbReference type="InterPro" id="IPR018933">
    <property type="entry name" value="Netrin_module_non-TIMP"/>
</dbReference>
<evidence type="ECO:0000256" key="1">
    <source>
        <dbReference type="ARBA" id="ARBA00004613"/>
    </source>
</evidence>
<dbReference type="InterPro" id="IPR001134">
    <property type="entry name" value="Netrin_domain"/>
</dbReference>
<dbReference type="Gene3D" id="2.60.120.290">
    <property type="entry name" value="Spermadhesin, CUB domain"/>
    <property type="match status" value="1"/>
</dbReference>
<evidence type="ECO:0000259" key="6">
    <source>
        <dbReference type="PROSITE" id="PS01180"/>
    </source>
</evidence>
<feature type="domain" description="CUB" evidence="6">
    <location>
        <begin position="1"/>
        <end position="42"/>
    </location>
</feature>
<comment type="subcellular location">
    <subcellularLocation>
        <location evidence="1">Secreted</location>
    </subcellularLocation>
</comment>
<dbReference type="EMBL" id="JP286627">
    <property type="protein sequence ID" value="AEQ16751.1"/>
    <property type="molecule type" value="mRNA"/>
</dbReference>
<evidence type="ECO:0000256" key="3">
    <source>
        <dbReference type="ARBA" id="ARBA00022737"/>
    </source>
</evidence>
<organism evidence="8">
    <name type="scientific">Pipa carvalhoi</name>
    <name type="common">Carvalho's Surinam toad</name>
    <dbReference type="NCBI Taxonomy" id="191480"/>
    <lineage>
        <taxon>Eukaryota</taxon>
        <taxon>Metazoa</taxon>
        <taxon>Chordata</taxon>
        <taxon>Craniata</taxon>
        <taxon>Vertebrata</taxon>
        <taxon>Euteleostomi</taxon>
        <taxon>Amphibia</taxon>
        <taxon>Batrachia</taxon>
        <taxon>Anura</taxon>
        <taxon>Pipoidea</taxon>
        <taxon>Pipidae</taxon>
        <taxon>Pipinae</taxon>
        <taxon>Pipa</taxon>
    </lineage>
</organism>
<evidence type="ECO:0000256" key="4">
    <source>
        <dbReference type="ARBA" id="ARBA00023157"/>
    </source>
</evidence>
<sequence>IGKYCGDAPPKAVYSENNEMLVQFVSDLSVTADGFVANYRFRDASEVPKPKTTSATVTGNVKPTQKSTSKLKSTMAPGSSSAVKCPEKCRKTGTLGGHYCANKFVVTGTVKTLVKGNVEKTLVATVNIINTYKTDGLTIQEAGKSKTVEVVNECPKCPILKKGSSYLFMG</sequence>
<dbReference type="CDD" id="cd00041">
    <property type="entry name" value="CUB"/>
    <property type="match status" value="1"/>
</dbReference>
<dbReference type="Pfam" id="PF00431">
    <property type="entry name" value="CUB"/>
    <property type="match status" value="1"/>
</dbReference>
<evidence type="ECO:0000313" key="8">
    <source>
        <dbReference type="EMBL" id="AEQ16751.1"/>
    </source>
</evidence>
<dbReference type="InterPro" id="IPR008993">
    <property type="entry name" value="TIMP-like_OB-fold"/>
</dbReference>